<sequence length="608" mass="66226">MLATVDSLVVFKRQPARVVRVAKKVELEGPLGTARVRLKDVTVLHPGPVDDVRTLRAPSVDPQDVWDVLDGQAAPLRDVAELAFGAFTPETALAVWHLVDDGTYFTLRADRVEPVPAEVLERRREAARRADAEARDWQAFLDGLREGRVTTRRLLADVEALAFGRATTSRVLAALERPQTPQAAHALLLDVGAWDAFVNPHPVRHGVVAHAPTLPTPSWLPDARVDLSHLDALAIDDADTAYPDDAISFERLAGGWRVWVHVADVAALVPAGSDLDGEARARGATLYLPEGVSPMLPRDVSHEVALGLTEASNALSVAVTLDEAFEPQRAEVLLTRVRVTRVSYEDAQARLDAGDALLTLLARFAAARRAAREAAGAILIDWPSVRVRVHDHAVRFEPEVRLESHRVVEEAMLLAGWGAAAWAAERHLALPFVTQHAPFTRPNGEGLALQFARRRASKRTTFAFTPAPHAGIGVNAYARVTSPLRRYEDLAAHQQLRAALLEERASSGRDALARVLVADAGANAVKAAQRDSTAHWTMVHLQALDAWEGDAHVVGRRGKRAVVFVPAFGLEVLMKLDEPVGSHVRVHLDRVDIPNLRATFRVVSSEAA</sequence>
<dbReference type="RefSeq" id="WP_110887787.1">
    <property type="nucleotide sequence ID" value="NZ_QJSX01000013.1"/>
</dbReference>
<evidence type="ECO:0000313" key="2">
    <source>
        <dbReference type="EMBL" id="PYE52018.1"/>
    </source>
</evidence>
<keyword evidence="3" id="KW-1185">Reference proteome</keyword>
<dbReference type="InterPro" id="IPR001900">
    <property type="entry name" value="RNase_II/R"/>
</dbReference>
<evidence type="ECO:0000313" key="3">
    <source>
        <dbReference type="Proteomes" id="UP000248326"/>
    </source>
</evidence>
<dbReference type="InterPro" id="IPR036388">
    <property type="entry name" value="WH-like_DNA-bd_sf"/>
</dbReference>
<dbReference type="InterPro" id="IPR050180">
    <property type="entry name" value="RNR_Ribonuclease"/>
</dbReference>
<dbReference type="OrthoDB" id="9764149at2"/>
<dbReference type="GO" id="GO:0003723">
    <property type="term" value="F:RNA binding"/>
    <property type="evidence" value="ECO:0007669"/>
    <property type="project" value="InterPro"/>
</dbReference>
<dbReference type="PANTHER" id="PTHR23355:SF42">
    <property type="entry name" value="RIBONUCLEASE II, CHLOROPLASTIC_MITOCHONDRIAL"/>
    <property type="match status" value="1"/>
</dbReference>
<dbReference type="GO" id="GO:0006402">
    <property type="term" value="P:mRNA catabolic process"/>
    <property type="evidence" value="ECO:0007669"/>
    <property type="project" value="TreeGrafter"/>
</dbReference>
<reference evidence="2 3" key="1">
    <citation type="submission" date="2018-06" db="EMBL/GenBank/DDBJ databases">
        <title>Genomic Encyclopedia of Type Strains, Phase IV (KMG-IV): sequencing the most valuable type-strain genomes for metagenomic binning, comparative biology and taxonomic classification.</title>
        <authorList>
            <person name="Goeker M."/>
        </authorList>
    </citation>
    <scope>NUCLEOTIDE SEQUENCE [LARGE SCALE GENOMIC DNA]</scope>
    <source>
        <strain evidence="2 3">DSM 18048</strain>
    </source>
</reference>
<accession>A0A318S4M5</accession>
<feature type="domain" description="RNB" evidence="1">
    <location>
        <begin position="224"/>
        <end position="502"/>
    </location>
</feature>
<dbReference type="AlphaFoldDB" id="A0A318S4M5"/>
<dbReference type="PANTHER" id="PTHR23355">
    <property type="entry name" value="RIBONUCLEASE"/>
    <property type="match status" value="1"/>
</dbReference>
<dbReference type="GO" id="GO:0000175">
    <property type="term" value="F:3'-5'-RNA exonuclease activity"/>
    <property type="evidence" value="ECO:0007669"/>
    <property type="project" value="TreeGrafter"/>
</dbReference>
<dbReference type="GO" id="GO:0000932">
    <property type="term" value="C:P-body"/>
    <property type="evidence" value="ECO:0007669"/>
    <property type="project" value="TreeGrafter"/>
</dbReference>
<dbReference type="InterPro" id="IPR040596">
    <property type="entry name" value="RNase_II_C_S1"/>
</dbReference>
<dbReference type="Pfam" id="PF23161">
    <property type="entry name" value="HTH_RNase_II"/>
    <property type="match status" value="1"/>
</dbReference>
<comment type="caution">
    <text evidence="2">The sequence shown here is derived from an EMBL/GenBank/DDBJ whole genome shotgun (WGS) entry which is preliminary data.</text>
</comment>
<dbReference type="SMART" id="SM00955">
    <property type="entry name" value="RNB"/>
    <property type="match status" value="1"/>
</dbReference>
<dbReference type="EMBL" id="QJSX01000013">
    <property type="protein sequence ID" value="PYE52018.1"/>
    <property type="molecule type" value="Genomic_DNA"/>
</dbReference>
<organism evidence="2 3">
    <name type="scientific">Deinococcus yavapaiensis KR-236</name>
    <dbReference type="NCBI Taxonomy" id="694435"/>
    <lineage>
        <taxon>Bacteria</taxon>
        <taxon>Thermotogati</taxon>
        <taxon>Deinococcota</taxon>
        <taxon>Deinococci</taxon>
        <taxon>Deinococcales</taxon>
        <taxon>Deinococcaceae</taxon>
        <taxon>Deinococcus</taxon>
    </lineage>
</organism>
<dbReference type="SUPFAM" id="SSF50249">
    <property type="entry name" value="Nucleic acid-binding proteins"/>
    <property type="match status" value="2"/>
</dbReference>
<dbReference type="InterPro" id="IPR056404">
    <property type="entry name" value="HTH_RNase_II"/>
</dbReference>
<evidence type="ECO:0000259" key="1">
    <source>
        <dbReference type="SMART" id="SM00955"/>
    </source>
</evidence>
<gene>
    <name evidence="2" type="ORF">DES52_11364</name>
</gene>
<dbReference type="Proteomes" id="UP000248326">
    <property type="component" value="Unassembled WGS sequence"/>
</dbReference>
<dbReference type="Gene3D" id="1.10.10.10">
    <property type="entry name" value="Winged helix-like DNA-binding domain superfamily/Winged helix DNA-binding domain"/>
    <property type="match status" value="1"/>
</dbReference>
<dbReference type="Pfam" id="PF00773">
    <property type="entry name" value="RNB"/>
    <property type="match status" value="2"/>
</dbReference>
<dbReference type="InterPro" id="IPR012340">
    <property type="entry name" value="NA-bd_OB-fold"/>
</dbReference>
<name>A0A318S4M5_9DEIO</name>
<proteinExistence type="predicted"/>
<dbReference type="Pfam" id="PF18614">
    <property type="entry name" value="RNase_II_C_S1"/>
    <property type="match status" value="1"/>
</dbReference>
<dbReference type="Gene3D" id="2.40.50.140">
    <property type="entry name" value="Nucleic acid-binding proteins"/>
    <property type="match status" value="1"/>
</dbReference>
<protein>
    <submittedName>
        <fullName evidence="2">Exoribonuclease-2</fullName>
    </submittedName>
</protein>